<feature type="region of interest" description="Disordered" evidence="1">
    <location>
        <begin position="605"/>
        <end position="935"/>
    </location>
</feature>
<dbReference type="AlphaFoldDB" id="A0A0L0S1G3"/>
<dbReference type="InterPro" id="IPR017956">
    <property type="entry name" value="AT_hook_DNA-bd_motif"/>
</dbReference>
<feature type="compositionally biased region" description="Pro residues" evidence="1">
    <location>
        <begin position="441"/>
        <end position="461"/>
    </location>
</feature>
<gene>
    <name evidence="2" type="ORF">AMAG_02064</name>
</gene>
<feature type="compositionally biased region" description="Pro residues" evidence="1">
    <location>
        <begin position="552"/>
        <end position="572"/>
    </location>
</feature>
<dbReference type="PRINTS" id="PR00929">
    <property type="entry name" value="ATHOOK"/>
</dbReference>
<feature type="compositionally biased region" description="Basic residues" evidence="1">
    <location>
        <begin position="691"/>
        <end position="702"/>
    </location>
</feature>
<dbReference type="GO" id="GO:0003677">
    <property type="term" value="F:DNA binding"/>
    <property type="evidence" value="ECO:0007669"/>
    <property type="project" value="InterPro"/>
</dbReference>
<feature type="region of interest" description="Disordered" evidence="1">
    <location>
        <begin position="1"/>
        <end position="33"/>
    </location>
</feature>
<feature type="compositionally biased region" description="Low complexity" evidence="1">
    <location>
        <begin position="108"/>
        <end position="126"/>
    </location>
</feature>
<dbReference type="STRING" id="578462.A0A0L0S1G3"/>
<feature type="region of interest" description="Disordered" evidence="1">
    <location>
        <begin position="436"/>
        <end position="467"/>
    </location>
</feature>
<reference evidence="3" key="2">
    <citation type="submission" date="2009-11" db="EMBL/GenBank/DDBJ databases">
        <title>The Genome Sequence of Allomyces macrogynus strain ATCC 38327.</title>
        <authorList>
            <consortium name="The Broad Institute Genome Sequencing Platform"/>
            <person name="Russ C."/>
            <person name="Cuomo C."/>
            <person name="Shea T."/>
            <person name="Young S.K."/>
            <person name="Zeng Q."/>
            <person name="Koehrsen M."/>
            <person name="Haas B."/>
            <person name="Borodovsky M."/>
            <person name="Guigo R."/>
            <person name="Alvarado L."/>
            <person name="Berlin A."/>
            <person name="Borenstein D."/>
            <person name="Chen Z."/>
            <person name="Engels R."/>
            <person name="Freedman E."/>
            <person name="Gellesch M."/>
            <person name="Goldberg J."/>
            <person name="Griggs A."/>
            <person name="Gujja S."/>
            <person name="Heiman D."/>
            <person name="Hepburn T."/>
            <person name="Howarth C."/>
            <person name="Jen D."/>
            <person name="Larson L."/>
            <person name="Lewis B."/>
            <person name="Mehta T."/>
            <person name="Park D."/>
            <person name="Pearson M."/>
            <person name="Roberts A."/>
            <person name="Saif S."/>
            <person name="Shenoy N."/>
            <person name="Sisk P."/>
            <person name="Stolte C."/>
            <person name="Sykes S."/>
            <person name="Walk T."/>
            <person name="White J."/>
            <person name="Yandava C."/>
            <person name="Burger G."/>
            <person name="Gray M.W."/>
            <person name="Holland P.W.H."/>
            <person name="King N."/>
            <person name="Lang F.B.F."/>
            <person name="Roger A.J."/>
            <person name="Ruiz-Trillo I."/>
            <person name="Lander E."/>
            <person name="Nusbaum C."/>
        </authorList>
    </citation>
    <scope>NUCLEOTIDE SEQUENCE [LARGE SCALE GENOMIC DNA]</scope>
    <source>
        <strain evidence="3">ATCC 38327</strain>
    </source>
</reference>
<keyword evidence="3" id="KW-1185">Reference proteome</keyword>
<feature type="compositionally biased region" description="Pro residues" evidence="1">
    <location>
        <begin position="627"/>
        <end position="640"/>
    </location>
</feature>
<name>A0A0L0S1G3_ALLM3</name>
<feature type="compositionally biased region" description="Basic residues" evidence="1">
    <location>
        <begin position="739"/>
        <end position="750"/>
    </location>
</feature>
<protein>
    <submittedName>
        <fullName evidence="2">Uncharacterized protein</fullName>
    </submittedName>
</protein>
<sequence>MSTPNGTALAAALGQDPHPTTNHEPVRANMTDDAVPTWTPGELLVLPRLHNVLNGQVDEIAQFFGQSKRPDQIRAKLMEFGLAPSRSASSHTAGRDYEPSHDNEPDLAGTPAADVEPAAATASSSALSEDDHAAFVLRFRGFPTQVFPSPGVVEPKAALIANLEDASVLLGRPPGDELLTRLNEAHATRLVDAANSDPNFSHLYHIVASAFVLSQDELAAKVQGLSSTDVQLLREAIEAVYQLSTDASTVTARHVLGRQLQRAHIGTLPPAMQQALVGVPRTDTQLLAPSKDPAIALLNPLRLPKASINKVATILAKMEQDGVCPTIETDKRTTSTRDEDTRRTNIRGRKRGRRVAVIEGVQPPPSRTMRAPLNPLESVAPTPGYAHDASYSRLYSWFAQGAMAPPTAGTPPPPIRSVTAASSSAVAAPTGPLGFASGRVIPPPPPPAPLAAPAPPVPPMDPTSWTSAHRPPISTSYSSYALAQAWQAWQASAAVAYAQFPPPPLIPPSLFSPPSSTPPPPPTPVFPFSLPAVTGMAPASIFTDFGRTATPPLPVHLLPPQPQTHAPPPPVEPANIGAAMTGTVPIVAQLAPTDGTLRPLQQPLQQEPANGQRPSPAETGPTGNVAPPAPTSPPPPPPAAPKRRGRPPKRRAETTDSATPSSGPDHVAAQPGPSASVSPSVRGQGAASTAPKRRGRPPKRRTATAPADLLTTSTAELIAADSTDAAPQPTSPEQIAPAPKRRGRPPKRRAVPALPDTATDAAELIATDWTATALPPTPPEQPPQSAPKRRGRPPKRAASPAVSDNAAASVPESTSAAQEDAAGADPVPVSTPGVRRSARVRKCSEQAGSVTVVNGVRPSEDAPGGTELVAPPAKRRRRASTALDDSAAREPDRSVQYPDSNRAVVLSPQGESRPSLSDLLGRGPAASVAPPPPASAGTVDFAPGPHFVVQSGIVPPPLTPLAMVSRPPTVVNSPVLGHADVASVASPGLGFTSVPAPRHFDGMSLGGEGSRSASVNGVSGPTTLAVLLGVMGHSVPLATSEST</sequence>
<dbReference type="OrthoDB" id="5596304at2759"/>
<feature type="compositionally biased region" description="Pro residues" evidence="1">
    <location>
        <begin position="775"/>
        <end position="785"/>
    </location>
</feature>
<feature type="region of interest" description="Disordered" evidence="1">
    <location>
        <begin position="552"/>
        <end position="577"/>
    </location>
</feature>
<dbReference type="EMBL" id="GG745330">
    <property type="protein sequence ID" value="KNE56231.1"/>
    <property type="molecule type" value="Genomic_DNA"/>
</dbReference>
<dbReference type="Proteomes" id="UP000054350">
    <property type="component" value="Unassembled WGS sequence"/>
</dbReference>
<feature type="region of interest" description="Disordered" evidence="1">
    <location>
        <begin position="84"/>
        <end position="126"/>
    </location>
</feature>
<dbReference type="VEuPathDB" id="FungiDB:AMAG_02064"/>
<feature type="compositionally biased region" description="Low complexity" evidence="1">
    <location>
        <begin position="796"/>
        <end position="811"/>
    </location>
</feature>
<organism evidence="2 3">
    <name type="scientific">Allomyces macrogynus (strain ATCC 38327)</name>
    <name type="common">Allomyces javanicus var. macrogynus</name>
    <dbReference type="NCBI Taxonomy" id="578462"/>
    <lineage>
        <taxon>Eukaryota</taxon>
        <taxon>Fungi</taxon>
        <taxon>Fungi incertae sedis</taxon>
        <taxon>Blastocladiomycota</taxon>
        <taxon>Blastocladiomycetes</taxon>
        <taxon>Blastocladiales</taxon>
        <taxon>Blastocladiaceae</taxon>
        <taxon>Allomyces</taxon>
    </lineage>
</organism>
<feature type="compositionally biased region" description="Basic and acidic residues" evidence="1">
    <location>
        <begin position="93"/>
        <end position="104"/>
    </location>
</feature>
<dbReference type="SMART" id="SM00384">
    <property type="entry name" value="AT_hook"/>
    <property type="match status" value="4"/>
</dbReference>
<evidence type="ECO:0000313" key="2">
    <source>
        <dbReference type="EMBL" id="KNE56231.1"/>
    </source>
</evidence>
<accession>A0A0L0S1G3</accession>
<evidence type="ECO:0000313" key="3">
    <source>
        <dbReference type="Proteomes" id="UP000054350"/>
    </source>
</evidence>
<evidence type="ECO:0000256" key="1">
    <source>
        <dbReference type="SAM" id="MobiDB-lite"/>
    </source>
</evidence>
<proteinExistence type="predicted"/>
<reference evidence="2 3" key="1">
    <citation type="submission" date="2009-11" db="EMBL/GenBank/DDBJ databases">
        <title>Annotation of Allomyces macrogynus ATCC 38327.</title>
        <authorList>
            <consortium name="The Broad Institute Genome Sequencing Platform"/>
            <person name="Russ C."/>
            <person name="Cuomo C."/>
            <person name="Burger G."/>
            <person name="Gray M.W."/>
            <person name="Holland P.W.H."/>
            <person name="King N."/>
            <person name="Lang F.B.F."/>
            <person name="Roger A.J."/>
            <person name="Ruiz-Trillo I."/>
            <person name="Young S.K."/>
            <person name="Zeng Q."/>
            <person name="Gargeya S."/>
            <person name="Fitzgerald M."/>
            <person name="Haas B."/>
            <person name="Abouelleil A."/>
            <person name="Alvarado L."/>
            <person name="Arachchi H.M."/>
            <person name="Berlin A."/>
            <person name="Chapman S.B."/>
            <person name="Gearin G."/>
            <person name="Goldberg J."/>
            <person name="Griggs A."/>
            <person name="Gujja S."/>
            <person name="Hansen M."/>
            <person name="Heiman D."/>
            <person name="Howarth C."/>
            <person name="Larimer J."/>
            <person name="Lui A."/>
            <person name="MacDonald P.J.P."/>
            <person name="McCowen C."/>
            <person name="Montmayeur A."/>
            <person name="Murphy C."/>
            <person name="Neiman D."/>
            <person name="Pearson M."/>
            <person name="Priest M."/>
            <person name="Roberts A."/>
            <person name="Saif S."/>
            <person name="Shea T."/>
            <person name="Sisk P."/>
            <person name="Stolte C."/>
            <person name="Sykes S."/>
            <person name="Wortman J."/>
            <person name="Nusbaum C."/>
            <person name="Birren B."/>
        </authorList>
    </citation>
    <scope>NUCLEOTIDE SEQUENCE [LARGE SCALE GENOMIC DNA]</scope>
    <source>
        <strain evidence="2 3">ATCC 38327</strain>
    </source>
</reference>